<reference evidence="1 2" key="1">
    <citation type="submission" date="2014-09" db="EMBL/GenBank/DDBJ databases">
        <authorList>
            <person name="Magalhaes I.L.F."/>
            <person name="Oliveira U."/>
            <person name="Santos F.R."/>
            <person name="Vidigal T.H.D.A."/>
            <person name="Brescovit A.D."/>
            <person name="Santos A.J."/>
        </authorList>
    </citation>
    <scope>NUCLEOTIDE SEQUENCE [LARGE SCALE GENOMIC DNA]</scope>
</reference>
<dbReference type="EMBL" id="CCYA01000270">
    <property type="protein sequence ID" value="CEH18388.1"/>
    <property type="molecule type" value="Genomic_DNA"/>
</dbReference>
<keyword evidence="2" id="KW-1185">Reference proteome</keyword>
<organism evidence="1 2">
    <name type="scientific">Ceraceosorus bombacis</name>
    <dbReference type="NCBI Taxonomy" id="401625"/>
    <lineage>
        <taxon>Eukaryota</taxon>
        <taxon>Fungi</taxon>
        <taxon>Dikarya</taxon>
        <taxon>Basidiomycota</taxon>
        <taxon>Ustilaginomycotina</taxon>
        <taxon>Exobasidiomycetes</taxon>
        <taxon>Ceraceosorales</taxon>
        <taxon>Ceraceosoraceae</taxon>
        <taxon>Ceraceosorus</taxon>
    </lineage>
</organism>
<evidence type="ECO:0000313" key="2">
    <source>
        <dbReference type="Proteomes" id="UP000054845"/>
    </source>
</evidence>
<protein>
    <submittedName>
        <fullName evidence="1">Uncharacterized protein</fullName>
    </submittedName>
</protein>
<accession>A0A0P1BR48</accession>
<name>A0A0P1BR48_9BASI</name>
<dbReference type="AlphaFoldDB" id="A0A0P1BR48"/>
<sequence length="84" mass="9561">MMVPHHRPPFCDLAGMRARRTSLAFGSCRHSAWSRAQTYIHTRYGSIRGGFTDAGFDELRQLATVESSLNTHLTSKEFAITRYQ</sequence>
<dbReference type="Proteomes" id="UP000054845">
    <property type="component" value="Unassembled WGS sequence"/>
</dbReference>
<evidence type="ECO:0000313" key="1">
    <source>
        <dbReference type="EMBL" id="CEH18388.1"/>
    </source>
</evidence>
<proteinExistence type="predicted"/>